<feature type="region of interest" description="Disordered" evidence="1">
    <location>
        <begin position="720"/>
        <end position="749"/>
    </location>
</feature>
<feature type="region of interest" description="Disordered" evidence="1">
    <location>
        <begin position="7"/>
        <end position="28"/>
    </location>
</feature>
<organism evidence="2 3">
    <name type="scientific">Rhynchospora pubera</name>
    <dbReference type="NCBI Taxonomy" id="906938"/>
    <lineage>
        <taxon>Eukaryota</taxon>
        <taxon>Viridiplantae</taxon>
        <taxon>Streptophyta</taxon>
        <taxon>Embryophyta</taxon>
        <taxon>Tracheophyta</taxon>
        <taxon>Spermatophyta</taxon>
        <taxon>Magnoliopsida</taxon>
        <taxon>Liliopsida</taxon>
        <taxon>Poales</taxon>
        <taxon>Cyperaceae</taxon>
        <taxon>Cyperoideae</taxon>
        <taxon>Rhynchosporeae</taxon>
        <taxon>Rhynchospora</taxon>
    </lineage>
</organism>
<evidence type="ECO:0000313" key="3">
    <source>
        <dbReference type="Proteomes" id="UP001140206"/>
    </source>
</evidence>
<proteinExistence type="predicted"/>
<gene>
    <name evidence="2" type="ORF">LUZ62_037183</name>
</gene>
<reference evidence="2" key="1">
    <citation type="submission" date="2022-08" db="EMBL/GenBank/DDBJ databases">
        <authorList>
            <person name="Marques A."/>
        </authorList>
    </citation>
    <scope>NUCLEOTIDE SEQUENCE</scope>
    <source>
        <strain evidence="2">RhyPub2mFocal</strain>
        <tissue evidence="2">Leaves</tissue>
    </source>
</reference>
<dbReference type="InterPro" id="IPR039638">
    <property type="entry name" value="MED33A/B"/>
</dbReference>
<sequence length="1230" mass="136258">MPLLLQEEEEMAASPPLDTSPDTSATSDLERRVMATVMTSETRGVPSWLCAVKVAQCCGNEESDSPAFPNADLAAIMVSNLCFSHNTPYMWKLLEQSMATKLVYPLHVLALLTSRVIQNRREQPQAYRLYLELMRQYAVSFSLLDAGPHKEKITKSIDDTLQLSNTYRFENWDLGMAVVLFLVSAISSLLDCVLQDWGSLVASQCQLVNEGPQSMDVDVNSNLSNNKSKHLELLKRRHLLGHVFGTGLADSSLSHLICAGKTSCWIPFDIFMEKVMDGKTFCPASSIEILTGLTKTLQIVNQASWQETFQALWISALRLVQRAREPMAGPVPYIESRLSMLLSIVPLSISLLLREESNPTSEGISASSRKQSLVACLQSLTQFSRLLHPPEPVVCAANDAATKAAIVVTDFNMASSNQMMHRKYLIKAVPNSLLSEDCPWLNFMQGAPLAVSLQNVLINIPAPSVTELKKLNHLALHGSDEERSAAAKILCGASLARGWRVQEHVVHIIVRLLSPQLTLRSLGIGDANFYLSHMNMLAALLSCLSHNYIIQILSLYGLVPDVVAALMPLCEAFGLLPPPSISQSTGEEVSPYSVFSFAFLFLLRLCKYYGPDKEFYASSCGGPVRPDLKLDFLLLMRNSRIQKNTALSNKYYANNVADPFHDLRCHLVYVDSFPKLRAWYFENQVYLTSNLSDECNGNRKREVANKILILVCRNMNKDEWSVSSSSSNSSSSKITHRSSSTFCSSTSGSISGSFESMSGDEIQGLRHYPAWELLEAVPLVLDAILNACAYGPISSRDLTIGLRDLVEFLPASIAAIIRYFKAEITRGAWNCVPLNGIDWPSPAEALDSFHLEVKEVLERVSIHIQNWYPQDLQPMLPLPLAAFLSLSITFKLDKKSEYTRGVIGQAIENYSRYCPWPIMLTVGALLIQKARRWHDFVVFLGARSHFTNDKDSVHQLLCSCFKSFLGPGSLVSKFTTSSNGVVGLLGESVCDRLAMHPGILFLNTCHVFRAPRYFSEVICKLVVDWTSKLAGEWNSGGPTQLKFGQTSLATALCEVRRVAILGASLLCMAGRSPLVQYLFEETAPTFLLSMHEERSKPTTWISSMLEGYAISYLLFFSAAIVWGVRAGTAPDKYRSSDMSPYAIKNHLGFIANVVEGNIVLRSNPDMWKAHVSSFVGLIVRFAPSWVPSTKLDALKKISGRLRGWHEYELALSLLELGGISAIEAALESLS</sequence>
<accession>A0AAV8F4M9</accession>
<name>A0AAV8F4M9_9POAL</name>
<feature type="compositionally biased region" description="Low complexity" evidence="1">
    <location>
        <begin position="721"/>
        <end position="749"/>
    </location>
</feature>
<evidence type="ECO:0000256" key="1">
    <source>
        <dbReference type="SAM" id="MobiDB-lite"/>
    </source>
</evidence>
<dbReference type="GO" id="GO:0016592">
    <property type="term" value="C:mediator complex"/>
    <property type="evidence" value="ECO:0007669"/>
    <property type="project" value="InterPro"/>
</dbReference>
<protein>
    <submittedName>
        <fullName evidence="2">Mediator of RNA polymerase II transcription subunit 33A</fullName>
    </submittedName>
</protein>
<dbReference type="PANTHER" id="PTHR33739:SF3">
    <property type="entry name" value="OS07G0681500 PROTEIN"/>
    <property type="match status" value="1"/>
</dbReference>
<dbReference type="AlphaFoldDB" id="A0AAV8F4M9"/>
<dbReference type="Proteomes" id="UP001140206">
    <property type="component" value="Chromosome 2"/>
</dbReference>
<keyword evidence="3" id="KW-1185">Reference proteome</keyword>
<comment type="caution">
    <text evidence="2">The sequence shown here is derived from an EMBL/GenBank/DDBJ whole genome shotgun (WGS) entry which is preliminary data.</text>
</comment>
<dbReference type="PANTHER" id="PTHR33739">
    <property type="entry name" value="OS07G0681500 PROTEIN"/>
    <property type="match status" value="1"/>
</dbReference>
<dbReference type="EMBL" id="JAMFTS010000002">
    <property type="protein sequence ID" value="KAJ4785937.1"/>
    <property type="molecule type" value="Genomic_DNA"/>
</dbReference>
<dbReference type="GO" id="GO:2000762">
    <property type="term" value="P:regulation of phenylpropanoid metabolic process"/>
    <property type="evidence" value="ECO:0007669"/>
    <property type="project" value="InterPro"/>
</dbReference>
<evidence type="ECO:0000313" key="2">
    <source>
        <dbReference type="EMBL" id="KAJ4785937.1"/>
    </source>
</evidence>